<dbReference type="OrthoDB" id="426293at2759"/>
<evidence type="ECO:0000256" key="2">
    <source>
        <dbReference type="ARBA" id="ARBA00023043"/>
    </source>
</evidence>
<feature type="repeat" description="ANK" evidence="3">
    <location>
        <begin position="219"/>
        <end position="251"/>
    </location>
</feature>
<keyword evidence="4" id="KW-0812">Transmembrane</keyword>
<protein>
    <submittedName>
        <fullName evidence="7">Receptor-interacting serine/threonine-protein kinase 4-like</fullName>
    </submittedName>
</protein>
<gene>
    <name evidence="7" type="primary">LOC111112357</name>
</gene>
<dbReference type="InterPro" id="IPR036770">
    <property type="entry name" value="Ankyrin_rpt-contain_sf"/>
</dbReference>
<dbReference type="Proteomes" id="UP000694844">
    <property type="component" value="Chromosome 9"/>
</dbReference>
<name>A0A8B8BRF6_CRAVI</name>
<feature type="chain" id="PRO_5034794175" evidence="5">
    <location>
        <begin position="23"/>
        <end position="357"/>
    </location>
</feature>
<keyword evidence="1" id="KW-0677">Repeat</keyword>
<feature type="repeat" description="ANK" evidence="3">
    <location>
        <begin position="285"/>
        <end position="317"/>
    </location>
</feature>
<feature type="repeat" description="ANK" evidence="3">
    <location>
        <begin position="252"/>
        <end position="284"/>
    </location>
</feature>
<dbReference type="Pfam" id="PF12796">
    <property type="entry name" value="Ank_2"/>
    <property type="match status" value="1"/>
</dbReference>
<evidence type="ECO:0000313" key="7">
    <source>
        <dbReference type="RefSeq" id="XP_022305516.1"/>
    </source>
</evidence>
<dbReference type="SMART" id="SM00248">
    <property type="entry name" value="ANK"/>
    <property type="match status" value="4"/>
</dbReference>
<keyword evidence="5" id="KW-0732">Signal</keyword>
<keyword evidence="2 3" id="KW-0040">ANK repeat</keyword>
<dbReference type="AlphaFoldDB" id="A0A8B8BRF6"/>
<accession>A0A8B8BRF6</accession>
<reference evidence="7" key="1">
    <citation type="submission" date="2025-08" db="UniProtKB">
        <authorList>
            <consortium name="RefSeq"/>
        </authorList>
    </citation>
    <scope>IDENTIFICATION</scope>
    <source>
        <tissue evidence="7">Whole sample</tissue>
    </source>
</reference>
<dbReference type="KEGG" id="cvn:111112357"/>
<feature type="non-terminal residue" evidence="7">
    <location>
        <position position="357"/>
    </location>
</feature>
<dbReference type="InterPro" id="IPR050745">
    <property type="entry name" value="Multifunctional_regulatory"/>
</dbReference>
<dbReference type="PROSITE" id="PS50088">
    <property type="entry name" value="ANK_REPEAT"/>
    <property type="match status" value="4"/>
</dbReference>
<keyword evidence="4" id="KW-1133">Transmembrane helix</keyword>
<dbReference type="PANTHER" id="PTHR24189:SF50">
    <property type="entry name" value="ANKYRIN REPEAT AND SOCS BOX PROTEIN 2"/>
    <property type="match status" value="1"/>
</dbReference>
<dbReference type="Gene3D" id="1.25.40.20">
    <property type="entry name" value="Ankyrin repeat-containing domain"/>
    <property type="match status" value="2"/>
</dbReference>
<sequence>MELLTSLLVFLTSGLLFHDCRKLDGYKFPVYTTKSCPENVIDWNKMSSTFNCSKDSSYACFPNNEITELIEFCYPLRNIIIPEGTCLYLSKTRSELDIYDCSRRFRCGCPEKQYLSSSIYQYPSCSSIRDGCFDADPICNRTKKNTVKDTNLNEEQTDWTLIAAISLPLIVVLLVIVIILYTRKKNIQKRLLLQEEEENNEALQLLLYRGAGVNSCDETGVTPLHRACLYGRYSYVQLLVNNGADVNLCDHTGRSPLHRACLYGRFSYVQLLVNNGANVNLCDKTGASPLYIASENGYDSTVQLLLNNGADLNLCDKTGVSPLYIASENGHDSTVQLLLNNGADLNLCDKKGASPLY</sequence>
<evidence type="ECO:0000256" key="1">
    <source>
        <dbReference type="ARBA" id="ARBA00022737"/>
    </source>
</evidence>
<dbReference type="SUPFAM" id="SSF48403">
    <property type="entry name" value="Ankyrin repeat"/>
    <property type="match status" value="1"/>
</dbReference>
<keyword evidence="6" id="KW-1185">Reference proteome</keyword>
<keyword evidence="4" id="KW-0472">Membrane</keyword>
<evidence type="ECO:0000256" key="4">
    <source>
        <dbReference type="SAM" id="Phobius"/>
    </source>
</evidence>
<feature type="signal peptide" evidence="5">
    <location>
        <begin position="1"/>
        <end position="22"/>
    </location>
</feature>
<dbReference type="PANTHER" id="PTHR24189">
    <property type="entry name" value="MYOTROPHIN"/>
    <property type="match status" value="1"/>
</dbReference>
<evidence type="ECO:0000313" key="6">
    <source>
        <dbReference type="Proteomes" id="UP000694844"/>
    </source>
</evidence>
<dbReference type="Pfam" id="PF13857">
    <property type="entry name" value="Ank_5"/>
    <property type="match status" value="1"/>
</dbReference>
<dbReference type="PRINTS" id="PR01415">
    <property type="entry name" value="ANKYRIN"/>
</dbReference>
<dbReference type="PROSITE" id="PS50297">
    <property type="entry name" value="ANK_REP_REGION"/>
    <property type="match status" value="4"/>
</dbReference>
<feature type="transmembrane region" description="Helical" evidence="4">
    <location>
        <begin position="159"/>
        <end position="181"/>
    </location>
</feature>
<dbReference type="GeneID" id="111112357"/>
<dbReference type="InterPro" id="IPR002110">
    <property type="entry name" value="Ankyrin_rpt"/>
</dbReference>
<evidence type="ECO:0000256" key="5">
    <source>
        <dbReference type="SAM" id="SignalP"/>
    </source>
</evidence>
<evidence type="ECO:0000256" key="3">
    <source>
        <dbReference type="PROSITE-ProRule" id="PRU00023"/>
    </source>
</evidence>
<organism evidence="6 7">
    <name type="scientific">Crassostrea virginica</name>
    <name type="common">Eastern oyster</name>
    <dbReference type="NCBI Taxonomy" id="6565"/>
    <lineage>
        <taxon>Eukaryota</taxon>
        <taxon>Metazoa</taxon>
        <taxon>Spiralia</taxon>
        <taxon>Lophotrochozoa</taxon>
        <taxon>Mollusca</taxon>
        <taxon>Bivalvia</taxon>
        <taxon>Autobranchia</taxon>
        <taxon>Pteriomorphia</taxon>
        <taxon>Ostreida</taxon>
        <taxon>Ostreoidea</taxon>
        <taxon>Ostreidae</taxon>
        <taxon>Crassostrea</taxon>
    </lineage>
</organism>
<dbReference type="RefSeq" id="XP_022305516.1">
    <property type="nucleotide sequence ID" value="XM_022449808.1"/>
</dbReference>
<proteinExistence type="predicted"/>
<feature type="repeat" description="ANK" evidence="3">
    <location>
        <begin position="318"/>
        <end position="350"/>
    </location>
</feature>